<dbReference type="InterPro" id="IPR015351">
    <property type="entry name" value="RBP-J/Cbf11/Cbf12_DNA-bd"/>
</dbReference>
<dbReference type="GO" id="GO:1990433">
    <property type="term" value="C:CSL-Notch-Mastermind transcription factor complex"/>
    <property type="evidence" value="ECO:0007669"/>
    <property type="project" value="UniProtKB-ARBA"/>
</dbReference>
<dbReference type="AlphaFoldDB" id="A0AAD5L985"/>
<dbReference type="FunFam" id="2.60.40.10:FF:000074">
    <property type="entry name" value="Recombining binding protein suppressor of hairless, putative"/>
    <property type="match status" value="1"/>
</dbReference>
<keyword evidence="8" id="KW-0010">Activator</keyword>
<dbReference type="Gene3D" id="2.80.10.50">
    <property type="match status" value="1"/>
</dbReference>
<feature type="compositionally biased region" description="Pro residues" evidence="11">
    <location>
        <begin position="283"/>
        <end position="297"/>
    </location>
</feature>
<keyword evidence="3" id="KW-0678">Repressor</keyword>
<keyword evidence="10" id="KW-0539">Nucleus</keyword>
<keyword evidence="4" id="KW-0677">Repeat</keyword>
<evidence type="ECO:0000256" key="7">
    <source>
        <dbReference type="ARBA" id="ARBA00023125"/>
    </source>
</evidence>
<evidence type="ECO:0000256" key="4">
    <source>
        <dbReference type="ARBA" id="ARBA00022737"/>
    </source>
</evidence>
<dbReference type="SUPFAM" id="SSF81296">
    <property type="entry name" value="E set domains"/>
    <property type="match status" value="1"/>
</dbReference>
<dbReference type="InterPro" id="IPR040159">
    <property type="entry name" value="CLS_fam"/>
</dbReference>
<dbReference type="GO" id="GO:0005654">
    <property type="term" value="C:nucleoplasm"/>
    <property type="evidence" value="ECO:0007669"/>
    <property type="project" value="UniProtKB-ARBA"/>
</dbReference>
<dbReference type="Pfam" id="PF20144">
    <property type="entry name" value="TIG_SUH"/>
    <property type="match status" value="1"/>
</dbReference>
<evidence type="ECO:0000256" key="6">
    <source>
        <dbReference type="ARBA" id="ARBA00023015"/>
    </source>
</evidence>
<feature type="region of interest" description="Disordered" evidence="11">
    <location>
        <begin position="245"/>
        <end position="308"/>
    </location>
</feature>
<comment type="subcellular location">
    <subcellularLocation>
        <location evidence="1">Nucleus</location>
    </subcellularLocation>
</comment>
<evidence type="ECO:0000259" key="13">
    <source>
        <dbReference type="SMART" id="SM01268"/>
    </source>
</evidence>
<comment type="similarity">
    <text evidence="2">Belongs to the Su(H) family.</text>
</comment>
<dbReference type="Gene3D" id="2.60.40.1450">
    <property type="entry name" value="LAG1, DNA binding domain"/>
    <property type="match status" value="1"/>
</dbReference>
<evidence type="ECO:0000259" key="12">
    <source>
        <dbReference type="SMART" id="SM01267"/>
    </source>
</evidence>
<feature type="domain" description="RBP-J/Cbf11/Cbf12 DNA binding" evidence="12">
    <location>
        <begin position="333"/>
        <end position="472"/>
    </location>
</feature>
<keyword evidence="6" id="KW-0805">Transcription regulation</keyword>
<name>A0AAD5L985_9CRUS</name>
<dbReference type="InterPro" id="IPR037095">
    <property type="entry name" value="RBP-J/Cbf11_DNA-bd_sf"/>
</dbReference>
<dbReference type="InterPro" id="IPR036358">
    <property type="entry name" value="BTD_sf"/>
</dbReference>
<feature type="domain" description="Beta-trefoil DNA-binding" evidence="13">
    <location>
        <begin position="473"/>
        <end position="622"/>
    </location>
</feature>
<evidence type="ECO:0000256" key="3">
    <source>
        <dbReference type="ARBA" id="ARBA00022491"/>
    </source>
</evidence>
<dbReference type="Proteomes" id="UP000820818">
    <property type="component" value="Linkage Group LG9"/>
</dbReference>
<feature type="compositionally biased region" description="Low complexity" evidence="11">
    <location>
        <begin position="124"/>
        <end position="139"/>
    </location>
</feature>
<evidence type="ECO:0000256" key="10">
    <source>
        <dbReference type="ARBA" id="ARBA00023242"/>
    </source>
</evidence>
<dbReference type="PANTHER" id="PTHR10665">
    <property type="entry name" value="RECOMBINING BINDING PROTEIN SUPPRESSOR OF HAIRLESS"/>
    <property type="match status" value="1"/>
</dbReference>
<dbReference type="SUPFAM" id="SSF110217">
    <property type="entry name" value="DNA-binding protein LAG-1 (CSL)"/>
    <property type="match status" value="1"/>
</dbReference>
<dbReference type="InterPro" id="IPR038007">
    <property type="entry name" value="RBP-Jkappa_IPT"/>
</dbReference>
<sequence>MNDAYLDTQAHYGFSLSGGYEAQHSRESVDLIGNNSAAVTSVAGSSGSTVVAHGSGADVDVWSNSHDPYSPHNLHHHQQQQQHHHHHQQQQQHAAYYGQSVGGGQVMTELLSPSHPPSSYNINQPQQQQQQQQQQQPGQFTPTEQHPVDLSNSQQRPPNPAVSAAASAAFYGLSAADYNSAHSNAAGTSSQRRSASDTYKPNGLSLSLGIPDSVGTSGLIPGSLTPPDKVIGASADLSGHLLNQQQHHHLQQQQQQGAQQQQQQHHNPYALAHPSSAMAPTLQTPPSPLSTPSPPVPIDRFGPTGSAYRAGTKEQRLTREAMMRYLQEHGDMVVVILHAKVAQKSYGNEKRFFCPPPCIYLYGDGWRRRREAIQREAAANGASPAEAEAASQLCAFIGIGNSDQDMQQLDLNGKSYCAAKTLFISDSDKRKHFMLSVKMFYGNGQDIGVFHSKRIKVISKPSKKKQSLKNADLCIASGTKVALFNRLRSQTVSTRYLHVDNNNFHASSTQWGAFTIHLLDDSESESEEFTVRDGYIHYGSTVKLVCSVTGMALPRLIIRKVDKQMAVLDADDPVSQLHKCAFYMKDTERMYLCLSQERIIQFQATPCPKEPNKEMINDGAAWTIISTDKAEYQFYEGMGPVRNPVTPVPIVHSLHLNGGGDVAMLELMGENLTPNLKVWFGDVEAETMFRCEESMLCVVPDISAFRSGWQWVRGPTQVPISLVRSDGVIYATRLTFTYTPEPGPRPHCPSAQEVLQRGGGSSNAVNPMALGYDNQHMHHQQQPQQQQQHHQPM</sequence>
<reference evidence="14 15" key="1">
    <citation type="submission" date="2022-05" db="EMBL/GenBank/DDBJ databases">
        <title>A multi-omics perspective on studying reproductive biology in Daphnia sinensis.</title>
        <authorList>
            <person name="Jia J."/>
        </authorList>
    </citation>
    <scope>NUCLEOTIDE SEQUENCE [LARGE SCALE GENOMIC DNA]</scope>
    <source>
        <strain evidence="14 15">WSL</strain>
    </source>
</reference>
<gene>
    <name evidence="14" type="ORF">GHT06_021316</name>
</gene>
<dbReference type="GO" id="GO:0001228">
    <property type="term" value="F:DNA-binding transcription activator activity, RNA polymerase II-specific"/>
    <property type="evidence" value="ECO:0007669"/>
    <property type="project" value="InterPro"/>
</dbReference>
<feature type="compositionally biased region" description="Basic residues" evidence="11">
    <location>
        <begin position="73"/>
        <end position="88"/>
    </location>
</feature>
<feature type="compositionally biased region" description="Polar residues" evidence="11">
    <location>
        <begin position="140"/>
        <end position="156"/>
    </location>
</feature>
<dbReference type="InterPro" id="IPR008967">
    <property type="entry name" value="p53-like_TF_DNA-bd_sf"/>
</dbReference>
<evidence type="ECO:0000256" key="8">
    <source>
        <dbReference type="ARBA" id="ARBA00023159"/>
    </source>
</evidence>
<proteinExistence type="inferred from homology"/>
<dbReference type="FunFam" id="2.60.40.1450:FF:000001">
    <property type="entry name" value="Recombining binding protein suppressor of hairless"/>
    <property type="match status" value="1"/>
</dbReference>
<evidence type="ECO:0000256" key="1">
    <source>
        <dbReference type="ARBA" id="ARBA00004123"/>
    </source>
</evidence>
<feature type="region of interest" description="Disordered" evidence="11">
    <location>
        <begin position="59"/>
        <end position="163"/>
    </location>
</feature>
<comment type="caution">
    <text evidence="14">The sequence shown here is derived from an EMBL/GenBank/DDBJ whole genome shotgun (WGS) entry which is preliminary data.</text>
</comment>
<dbReference type="Pfam" id="PF09271">
    <property type="entry name" value="LAG1-DNAbind"/>
    <property type="match status" value="1"/>
</dbReference>
<dbReference type="FunFam" id="2.80.10.50:FF:000003">
    <property type="entry name" value="recombining binding protein suppressor of hairless"/>
    <property type="match status" value="1"/>
</dbReference>
<dbReference type="GO" id="GO:0000122">
    <property type="term" value="P:negative regulation of transcription by RNA polymerase II"/>
    <property type="evidence" value="ECO:0007669"/>
    <property type="project" value="UniProtKB-ARBA"/>
</dbReference>
<dbReference type="Gene3D" id="2.60.40.10">
    <property type="entry name" value="Immunoglobulins"/>
    <property type="match status" value="1"/>
</dbReference>
<keyword evidence="15" id="KW-1185">Reference proteome</keyword>
<dbReference type="CDD" id="cd01176">
    <property type="entry name" value="IPT_RBP-Jkappa"/>
    <property type="match status" value="1"/>
</dbReference>
<dbReference type="SMART" id="SM01267">
    <property type="entry name" value="LAG1_DNAbind"/>
    <property type="match status" value="1"/>
</dbReference>
<dbReference type="GO" id="GO:0007219">
    <property type="term" value="P:Notch signaling pathway"/>
    <property type="evidence" value="ECO:0007669"/>
    <property type="project" value="UniProtKB-KW"/>
</dbReference>
<dbReference type="Pfam" id="PF09270">
    <property type="entry name" value="BTD"/>
    <property type="match status" value="1"/>
</dbReference>
<dbReference type="GO" id="GO:0048513">
    <property type="term" value="P:animal organ development"/>
    <property type="evidence" value="ECO:0007669"/>
    <property type="project" value="UniProtKB-ARBA"/>
</dbReference>
<evidence type="ECO:0000313" key="14">
    <source>
        <dbReference type="EMBL" id="KAI9553413.1"/>
    </source>
</evidence>
<feature type="compositionally biased region" description="Low complexity" evidence="11">
    <location>
        <begin position="251"/>
        <end position="266"/>
    </location>
</feature>
<evidence type="ECO:0000313" key="15">
    <source>
        <dbReference type="Proteomes" id="UP000820818"/>
    </source>
</evidence>
<dbReference type="SUPFAM" id="SSF49417">
    <property type="entry name" value="p53-like transcription factors"/>
    <property type="match status" value="1"/>
</dbReference>
<protein>
    <submittedName>
        <fullName evidence="14">Supressor of hairless</fullName>
    </submittedName>
</protein>
<evidence type="ECO:0000256" key="5">
    <source>
        <dbReference type="ARBA" id="ARBA00022976"/>
    </source>
</evidence>
<evidence type="ECO:0000256" key="11">
    <source>
        <dbReference type="SAM" id="MobiDB-lite"/>
    </source>
</evidence>
<evidence type="ECO:0000256" key="9">
    <source>
        <dbReference type="ARBA" id="ARBA00023163"/>
    </source>
</evidence>
<keyword evidence="9" id="KW-0804">Transcription</keyword>
<dbReference type="InterPro" id="IPR014756">
    <property type="entry name" value="Ig_E-set"/>
</dbReference>
<keyword evidence="7" id="KW-0238">DNA-binding</keyword>
<evidence type="ECO:0000256" key="2">
    <source>
        <dbReference type="ARBA" id="ARBA00009704"/>
    </source>
</evidence>
<dbReference type="SMART" id="SM01268">
    <property type="entry name" value="BTD"/>
    <property type="match status" value="1"/>
</dbReference>
<dbReference type="EMBL" id="WJBH02000009">
    <property type="protein sequence ID" value="KAI9553413.1"/>
    <property type="molecule type" value="Genomic_DNA"/>
</dbReference>
<keyword evidence="5" id="KW-0914">Notch signaling pathway</keyword>
<organism evidence="14 15">
    <name type="scientific">Daphnia sinensis</name>
    <dbReference type="NCBI Taxonomy" id="1820382"/>
    <lineage>
        <taxon>Eukaryota</taxon>
        <taxon>Metazoa</taxon>
        <taxon>Ecdysozoa</taxon>
        <taxon>Arthropoda</taxon>
        <taxon>Crustacea</taxon>
        <taxon>Branchiopoda</taxon>
        <taxon>Diplostraca</taxon>
        <taxon>Cladocera</taxon>
        <taxon>Anomopoda</taxon>
        <taxon>Daphniidae</taxon>
        <taxon>Daphnia</taxon>
        <taxon>Daphnia similis group</taxon>
    </lineage>
</organism>
<dbReference type="InterPro" id="IPR015350">
    <property type="entry name" value="Beta-trefoil_DNA-bd_dom"/>
</dbReference>
<accession>A0AAD5L985</accession>
<dbReference type="GO" id="GO:0000978">
    <property type="term" value="F:RNA polymerase II cis-regulatory region sequence-specific DNA binding"/>
    <property type="evidence" value="ECO:0007669"/>
    <property type="project" value="InterPro"/>
</dbReference>
<dbReference type="InterPro" id="IPR013783">
    <property type="entry name" value="Ig-like_fold"/>
</dbReference>